<comment type="caution">
    <text evidence="1">The sequence shown here is derived from an EMBL/GenBank/DDBJ whole genome shotgun (WGS) entry which is preliminary data.</text>
</comment>
<accession>A0A0R1P9Y4</accession>
<dbReference type="PATRIC" id="fig|1122151.5.peg.974"/>
<evidence type="ECO:0000313" key="1">
    <source>
        <dbReference type="EMBL" id="KRL29335.1"/>
    </source>
</evidence>
<sequence length="75" mass="8686">MSVKARKVGNSKVFTIPQNIKPTDGEYEVFQGRHGSIVFSPKKTNIFKDKKFLKEHDLKQKEEFNDESIGEEEID</sequence>
<dbReference type="RefSeq" id="WP_025085595.1">
    <property type="nucleotide sequence ID" value="NZ_AZES01000126.1"/>
</dbReference>
<dbReference type="GeneID" id="96668778"/>
<protein>
    <recommendedName>
        <fullName evidence="3">SpoVT-AbrB domain-containing protein</fullName>
    </recommendedName>
</protein>
<evidence type="ECO:0008006" key="3">
    <source>
        <dbReference type="Google" id="ProtNLM"/>
    </source>
</evidence>
<dbReference type="OrthoDB" id="71707at2"/>
<dbReference type="NCBIfam" id="NF047400">
    <property type="entry name" value="MazE_PemI_antitoxin"/>
    <property type="match status" value="1"/>
</dbReference>
<organism evidence="1 2">
    <name type="scientific">Companilactobacillus paralimentarius DSM 13238 = JCM 10415</name>
    <dbReference type="NCBI Taxonomy" id="1122151"/>
    <lineage>
        <taxon>Bacteria</taxon>
        <taxon>Bacillati</taxon>
        <taxon>Bacillota</taxon>
        <taxon>Bacilli</taxon>
        <taxon>Lactobacillales</taxon>
        <taxon>Lactobacillaceae</taxon>
        <taxon>Companilactobacillus</taxon>
    </lineage>
</organism>
<gene>
    <name evidence="1" type="ORF">FD33_GL000941</name>
</gene>
<reference evidence="1 2" key="1">
    <citation type="journal article" date="2015" name="Genome Announc.">
        <title>Expanding the biotechnology potential of lactobacilli through comparative genomics of 213 strains and associated genera.</title>
        <authorList>
            <person name="Sun Z."/>
            <person name="Harris H.M."/>
            <person name="McCann A."/>
            <person name="Guo C."/>
            <person name="Argimon S."/>
            <person name="Zhang W."/>
            <person name="Yang X."/>
            <person name="Jeffery I.B."/>
            <person name="Cooney J.C."/>
            <person name="Kagawa T.F."/>
            <person name="Liu W."/>
            <person name="Song Y."/>
            <person name="Salvetti E."/>
            <person name="Wrobel A."/>
            <person name="Rasinkangas P."/>
            <person name="Parkhill J."/>
            <person name="Rea M.C."/>
            <person name="O'Sullivan O."/>
            <person name="Ritari J."/>
            <person name="Douillard F.P."/>
            <person name="Paul Ross R."/>
            <person name="Yang R."/>
            <person name="Briner A.E."/>
            <person name="Felis G.E."/>
            <person name="de Vos W.M."/>
            <person name="Barrangou R."/>
            <person name="Klaenhammer T.R."/>
            <person name="Caufield P.W."/>
            <person name="Cui Y."/>
            <person name="Zhang H."/>
            <person name="O'Toole P.W."/>
        </authorList>
    </citation>
    <scope>NUCLEOTIDE SEQUENCE [LARGE SCALE GENOMIC DNA]</scope>
    <source>
        <strain evidence="1 2">DSM 13238</strain>
    </source>
</reference>
<proteinExistence type="predicted"/>
<evidence type="ECO:0000313" key="2">
    <source>
        <dbReference type="Proteomes" id="UP000051908"/>
    </source>
</evidence>
<name>A0A0R1P9Y4_9LACO</name>
<keyword evidence="2" id="KW-1185">Reference proteome</keyword>
<dbReference type="EMBL" id="AZES01000126">
    <property type="protein sequence ID" value="KRL29335.1"/>
    <property type="molecule type" value="Genomic_DNA"/>
</dbReference>
<dbReference type="Proteomes" id="UP000051908">
    <property type="component" value="Unassembled WGS sequence"/>
</dbReference>
<dbReference type="AlphaFoldDB" id="A0A0R1P9Y4"/>